<accession>A0AAV8H993</accession>
<comment type="similarity">
    <text evidence="2">Belongs to the cytochrome P450 family.</text>
</comment>
<feature type="chain" id="PRO_5043809863" evidence="8">
    <location>
        <begin position="30"/>
        <end position="242"/>
    </location>
</feature>
<evidence type="ECO:0000256" key="1">
    <source>
        <dbReference type="ARBA" id="ARBA00001971"/>
    </source>
</evidence>
<dbReference type="Gene3D" id="1.10.630.10">
    <property type="entry name" value="Cytochrome P450"/>
    <property type="match status" value="1"/>
</dbReference>
<evidence type="ECO:0000256" key="8">
    <source>
        <dbReference type="SAM" id="SignalP"/>
    </source>
</evidence>
<dbReference type="PRINTS" id="PR00463">
    <property type="entry name" value="EP450I"/>
</dbReference>
<dbReference type="InterPro" id="IPR002401">
    <property type="entry name" value="Cyt_P450_E_grp-I"/>
</dbReference>
<keyword evidence="6" id="KW-0408">Iron</keyword>
<dbReference type="GO" id="GO:0004497">
    <property type="term" value="F:monooxygenase activity"/>
    <property type="evidence" value="ECO:0007669"/>
    <property type="project" value="UniProtKB-KW"/>
</dbReference>
<dbReference type="SUPFAM" id="SSF48264">
    <property type="entry name" value="Cytochrome P450"/>
    <property type="match status" value="1"/>
</dbReference>
<keyword evidence="8" id="KW-0732">Signal</keyword>
<dbReference type="InterPro" id="IPR001128">
    <property type="entry name" value="Cyt_P450"/>
</dbReference>
<evidence type="ECO:0000256" key="6">
    <source>
        <dbReference type="ARBA" id="ARBA00023004"/>
    </source>
</evidence>
<dbReference type="EMBL" id="JAMFTS010000001">
    <property type="protein sequence ID" value="KAJ4814400.1"/>
    <property type="molecule type" value="Genomic_DNA"/>
</dbReference>
<dbReference type="PANTHER" id="PTHR47955:SF19">
    <property type="entry name" value="CYTOCHROME P450 71A9-LIKE ISOFORM X1"/>
    <property type="match status" value="1"/>
</dbReference>
<keyword evidence="4" id="KW-0479">Metal-binding</keyword>
<evidence type="ECO:0000313" key="9">
    <source>
        <dbReference type="EMBL" id="KAJ4814400.1"/>
    </source>
</evidence>
<keyword evidence="10" id="KW-1185">Reference proteome</keyword>
<dbReference type="InterPro" id="IPR036396">
    <property type="entry name" value="Cyt_P450_sf"/>
</dbReference>
<evidence type="ECO:0000256" key="5">
    <source>
        <dbReference type="ARBA" id="ARBA00023002"/>
    </source>
</evidence>
<dbReference type="GO" id="GO:0020037">
    <property type="term" value="F:heme binding"/>
    <property type="evidence" value="ECO:0007669"/>
    <property type="project" value="InterPro"/>
</dbReference>
<dbReference type="Proteomes" id="UP001140206">
    <property type="component" value="Chromosome 1"/>
</dbReference>
<dbReference type="Pfam" id="PF00067">
    <property type="entry name" value="p450"/>
    <property type="match status" value="1"/>
</dbReference>
<name>A0AAV8H993_9POAL</name>
<organism evidence="9 10">
    <name type="scientific">Rhynchospora pubera</name>
    <dbReference type="NCBI Taxonomy" id="906938"/>
    <lineage>
        <taxon>Eukaryota</taxon>
        <taxon>Viridiplantae</taxon>
        <taxon>Streptophyta</taxon>
        <taxon>Embryophyta</taxon>
        <taxon>Tracheophyta</taxon>
        <taxon>Spermatophyta</taxon>
        <taxon>Magnoliopsida</taxon>
        <taxon>Liliopsida</taxon>
        <taxon>Poales</taxon>
        <taxon>Cyperaceae</taxon>
        <taxon>Cyperoideae</taxon>
        <taxon>Rhynchosporeae</taxon>
        <taxon>Rhynchospora</taxon>
    </lineage>
</organism>
<keyword evidence="3" id="KW-0349">Heme</keyword>
<dbReference type="GO" id="GO:0005506">
    <property type="term" value="F:iron ion binding"/>
    <property type="evidence" value="ECO:0007669"/>
    <property type="project" value="InterPro"/>
</dbReference>
<gene>
    <name evidence="9" type="ORF">LUZ62_026966</name>
</gene>
<feature type="signal peptide" evidence="8">
    <location>
        <begin position="1"/>
        <end position="29"/>
    </location>
</feature>
<dbReference type="PANTHER" id="PTHR47955">
    <property type="entry name" value="CYTOCHROME P450 FAMILY 71 PROTEIN"/>
    <property type="match status" value="1"/>
</dbReference>
<protein>
    <submittedName>
        <fullName evidence="9">Cytochrome P450 family 71 polypeptide</fullName>
    </submittedName>
</protein>
<dbReference type="GO" id="GO:0016705">
    <property type="term" value="F:oxidoreductase activity, acting on paired donors, with incorporation or reduction of molecular oxygen"/>
    <property type="evidence" value="ECO:0007669"/>
    <property type="project" value="InterPro"/>
</dbReference>
<evidence type="ECO:0000256" key="2">
    <source>
        <dbReference type="ARBA" id="ARBA00010617"/>
    </source>
</evidence>
<sequence length="242" mass="27115">MDSLLSLPLLLSLFLCLLIFLLLQHKTNHSKSSLRFPPGPWPLPFIGNIHNIIGSLPHHSMRELSRQYGPLMLLQLGESPTVIISSPDAAREIMKTHDISFATRALSTTIDIFTFGGKGIIFAPYGEYWRQLRKICVLELLSTKRVQSFRSIREEEVGNLITDLNSCASHCQPINLNKRLTSLMNDISARAIIGSKCTNQDVFLQELERSVKLVGAFNLADLFPSSWLARLVSKAAKEAERS</sequence>
<keyword evidence="7" id="KW-0503">Monooxygenase</keyword>
<dbReference type="AlphaFoldDB" id="A0AAV8H993"/>
<keyword evidence="5" id="KW-0560">Oxidoreductase</keyword>
<evidence type="ECO:0000256" key="7">
    <source>
        <dbReference type="ARBA" id="ARBA00023033"/>
    </source>
</evidence>
<evidence type="ECO:0000256" key="4">
    <source>
        <dbReference type="ARBA" id="ARBA00022723"/>
    </source>
</evidence>
<comment type="cofactor">
    <cofactor evidence="1">
        <name>heme</name>
        <dbReference type="ChEBI" id="CHEBI:30413"/>
    </cofactor>
</comment>
<evidence type="ECO:0000313" key="10">
    <source>
        <dbReference type="Proteomes" id="UP001140206"/>
    </source>
</evidence>
<evidence type="ECO:0000256" key="3">
    <source>
        <dbReference type="ARBA" id="ARBA00022617"/>
    </source>
</evidence>
<reference evidence="9" key="1">
    <citation type="submission" date="2022-08" db="EMBL/GenBank/DDBJ databases">
        <authorList>
            <person name="Marques A."/>
        </authorList>
    </citation>
    <scope>NUCLEOTIDE SEQUENCE</scope>
    <source>
        <strain evidence="9">RhyPub2mFocal</strain>
        <tissue evidence="9">Leaves</tissue>
    </source>
</reference>
<proteinExistence type="inferred from homology"/>
<comment type="caution">
    <text evidence="9">The sequence shown here is derived from an EMBL/GenBank/DDBJ whole genome shotgun (WGS) entry which is preliminary data.</text>
</comment>